<feature type="compositionally biased region" description="Basic and acidic residues" evidence="1">
    <location>
        <begin position="97"/>
        <end position="106"/>
    </location>
</feature>
<dbReference type="Proteomes" id="UP000578819">
    <property type="component" value="Unassembled WGS sequence"/>
</dbReference>
<keyword evidence="2" id="KW-0812">Transmembrane</keyword>
<accession>A0A7W7SQF6</accession>
<reference evidence="3 4" key="1">
    <citation type="submission" date="2020-08" db="EMBL/GenBank/DDBJ databases">
        <title>Sequencing the genomes of 1000 actinobacteria strains.</title>
        <authorList>
            <person name="Klenk H.-P."/>
        </authorList>
    </citation>
    <scope>NUCLEOTIDE SEQUENCE [LARGE SCALE GENOMIC DNA]</scope>
    <source>
        <strain evidence="3 4">DSM 45886</strain>
    </source>
</reference>
<keyword evidence="2" id="KW-0472">Membrane</keyword>
<keyword evidence="2" id="KW-1133">Transmembrane helix</keyword>
<dbReference type="EMBL" id="JACHJW010000001">
    <property type="protein sequence ID" value="MBB4959077.1"/>
    <property type="molecule type" value="Genomic_DNA"/>
</dbReference>
<feature type="transmembrane region" description="Helical" evidence="2">
    <location>
        <begin position="31"/>
        <end position="55"/>
    </location>
</feature>
<name>A0A7W7SQF6_9ACTN</name>
<feature type="compositionally biased region" description="Low complexity" evidence="1">
    <location>
        <begin position="9"/>
        <end position="20"/>
    </location>
</feature>
<evidence type="ECO:0000256" key="1">
    <source>
        <dbReference type="SAM" id="MobiDB-lite"/>
    </source>
</evidence>
<comment type="caution">
    <text evidence="3">The sequence shown here is derived from an EMBL/GenBank/DDBJ whole genome shotgun (WGS) entry which is preliminary data.</text>
</comment>
<proteinExistence type="predicted"/>
<evidence type="ECO:0000256" key="2">
    <source>
        <dbReference type="SAM" id="Phobius"/>
    </source>
</evidence>
<evidence type="ECO:0000313" key="3">
    <source>
        <dbReference type="EMBL" id="MBB4959077.1"/>
    </source>
</evidence>
<sequence length="174" mass="18543">MPPAPSEWGQPQQPGQFGQPVAPKKGGGGKIALIIGGILALVLLCVCGGVGIWFFTSDDDEKDPIAQPTAAPTARPTDRPSADPTPSRSSSDDDDTTSYKKGDCLKNEGTNSSPKLRKVPCGPGTYEVLSRIPFTTDVEKCKTDPLFGAKEADANYYYDSTVNSADYVLCLKKR</sequence>
<keyword evidence="4" id="KW-1185">Reference proteome</keyword>
<protein>
    <submittedName>
        <fullName evidence="3">Uncharacterized protein</fullName>
    </submittedName>
</protein>
<feature type="region of interest" description="Disordered" evidence="1">
    <location>
        <begin position="1"/>
        <end position="26"/>
    </location>
</feature>
<dbReference type="AlphaFoldDB" id="A0A7W7SQF6"/>
<organism evidence="3 4">
    <name type="scientific">Micromonospora polyrhachis</name>
    <dbReference type="NCBI Taxonomy" id="1282883"/>
    <lineage>
        <taxon>Bacteria</taxon>
        <taxon>Bacillati</taxon>
        <taxon>Actinomycetota</taxon>
        <taxon>Actinomycetes</taxon>
        <taxon>Micromonosporales</taxon>
        <taxon>Micromonosporaceae</taxon>
        <taxon>Micromonospora</taxon>
    </lineage>
</organism>
<evidence type="ECO:0000313" key="4">
    <source>
        <dbReference type="Proteomes" id="UP000578819"/>
    </source>
</evidence>
<gene>
    <name evidence="3" type="ORF">FHR38_002810</name>
</gene>
<feature type="compositionally biased region" description="Low complexity" evidence="1">
    <location>
        <begin position="65"/>
        <end position="75"/>
    </location>
</feature>
<feature type="region of interest" description="Disordered" evidence="1">
    <location>
        <begin position="58"/>
        <end position="117"/>
    </location>
</feature>